<gene>
    <name evidence="1" type="ORF">OGATHE_005999</name>
</gene>
<proteinExistence type="predicted"/>
<protein>
    <submittedName>
        <fullName evidence="1">Uncharacterized protein</fullName>
    </submittedName>
</protein>
<accession>A0A9P8NVS4</accession>
<keyword evidence="2" id="KW-1185">Reference proteome</keyword>
<evidence type="ECO:0000313" key="1">
    <source>
        <dbReference type="EMBL" id="KAH3659954.1"/>
    </source>
</evidence>
<dbReference type="EMBL" id="JAEUBD010001504">
    <property type="protein sequence ID" value="KAH3659954.1"/>
    <property type="molecule type" value="Genomic_DNA"/>
</dbReference>
<evidence type="ECO:0000313" key="2">
    <source>
        <dbReference type="Proteomes" id="UP000788993"/>
    </source>
</evidence>
<dbReference type="AlphaFoldDB" id="A0A9P8NVS4"/>
<sequence length="144" mass="15576">MKSSVASSPLTIKIDWAPPGWSSRYELPSNTWPLTANHGSVSLSLCASNSEYLITTSIFSRLHIISRSSSICGLLSACLTVSSTSPQLLSRISPPSALTLSIQPPGLLATTGCSNRRVSPSRIMATRYHQLFSMDVTFQYIVRG</sequence>
<dbReference type="Proteomes" id="UP000788993">
    <property type="component" value="Unassembled WGS sequence"/>
</dbReference>
<comment type="caution">
    <text evidence="1">The sequence shown here is derived from an EMBL/GenBank/DDBJ whole genome shotgun (WGS) entry which is preliminary data.</text>
</comment>
<name>A0A9P8NVS4_9ASCO</name>
<reference evidence="1" key="1">
    <citation type="journal article" date="2021" name="Open Biol.">
        <title>Shared evolutionary footprints suggest mitochondrial oxidative damage underlies multiple complex I losses in fungi.</title>
        <authorList>
            <person name="Schikora-Tamarit M.A."/>
            <person name="Marcet-Houben M."/>
            <person name="Nosek J."/>
            <person name="Gabaldon T."/>
        </authorList>
    </citation>
    <scope>NUCLEOTIDE SEQUENCE</scope>
    <source>
        <strain evidence="1">NCAIM Y.01608</strain>
    </source>
</reference>
<organism evidence="1 2">
    <name type="scientific">Ogataea polymorpha</name>
    <dbReference type="NCBI Taxonomy" id="460523"/>
    <lineage>
        <taxon>Eukaryota</taxon>
        <taxon>Fungi</taxon>
        <taxon>Dikarya</taxon>
        <taxon>Ascomycota</taxon>
        <taxon>Saccharomycotina</taxon>
        <taxon>Pichiomycetes</taxon>
        <taxon>Pichiales</taxon>
        <taxon>Pichiaceae</taxon>
        <taxon>Ogataea</taxon>
    </lineage>
</organism>
<reference evidence="1" key="2">
    <citation type="submission" date="2021-01" db="EMBL/GenBank/DDBJ databases">
        <authorList>
            <person name="Schikora-Tamarit M.A."/>
        </authorList>
    </citation>
    <scope>NUCLEOTIDE SEQUENCE</scope>
    <source>
        <strain evidence="1">NCAIM Y.01608</strain>
    </source>
</reference>